<protein>
    <submittedName>
        <fullName evidence="2">Uncharacterized protein</fullName>
    </submittedName>
</protein>
<dbReference type="WBParaSite" id="PS1159_v2.g16425.t1">
    <property type="protein sequence ID" value="PS1159_v2.g16425.t1"/>
    <property type="gene ID" value="PS1159_v2.g16425"/>
</dbReference>
<reference evidence="2" key="1">
    <citation type="submission" date="2022-11" db="UniProtKB">
        <authorList>
            <consortium name="WormBaseParasite"/>
        </authorList>
    </citation>
    <scope>IDENTIFICATION</scope>
</reference>
<name>A0AC35FDJ8_9BILA</name>
<dbReference type="Proteomes" id="UP000887580">
    <property type="component" value="Unplaced"/>
</dbReference>
<sequence>MLLSLTFLLLLFAATNSRPNNFFTNESNETLPLLLTGDSSKVAIQYGNDVRLNGYGTVELILMNQTLDVDIDLNKCFDHVSFCYSSRDKNSEASPLYENDFCGFEVDGRSKTEIDITGLKGIKRTVLEKCEQIQMRRIKTSYCGMLAVSCKPLIGYDKKITIIVEKGSSTCPTFIKNARIYYPPTTTTTSTSLPSTKSIALSETSNASSEVYIWVIIGVVFGLLIGIIIAM</sequence>
<proteinExistence type="predicted"/>
<accession>A0AC35FDJ8</accession>
<evidence type="ECO:0000313" key="2">
    <source>
        <dbReference type="WBParaSite" id="PS1159_v2.g16425.t1"/>
    </source>
</evidence>
<organism evidence="1 2">
    <name type="scientific">Panagrolaimus sp. PS1159</name>
    <dbReference type="NCBI Taxonomy" id="55785"/>
    <lineage>
        <taxon>Eukaryota</taxon>
        <taxon>Metazoa</taxon>
        <taxon>Ecdysozoa</taxon>
        <taxon>Nematoda</taxon>
        <taxon>Chromadorea</taxon>
        <taxon>Rhabditida</taxon>
        <taxon>Tylenchina</taxon>
        <taxon>Panagrolaimomorpha</taxon>
        <taxon>Panagrolaimoidea</taxon>
        <taxon>Panagrolaimidae</taxon>
        <taxon>Panagrolaimus</taxon>
    </lineage>
</organism>
<evidence type="ECO:0000313" key="1">
    <source>
        <dbReference type="Proteomes" id="UP000887580"/>
    </source>
</evidence>